<organism evidence="1 2">
    <name type="scientific">Bacillus cereus</name>
    <dbReference type="NCBI Taxonomy" id="1396"/>
    <lineage>
        <taxon>Bacteria</taxon>
        <taxon>Bacillati</taxon>
        <taxon>Bacillota</taxon>
        <taxon>Bacilli</taxon>
        <taxon>Bacillales</taxon>
        <taxon>Bacillaceae</taxon>
        <taxon>Bacillus</taxon>
        <taxon>Bacillus cereus group</taxon>
    </lineage>
</organism>
<dbReference type="Proteomes" id="UP000190906">
    <property type="component" value="Unassembled WGS sequence"/>
</dbReference>
<reference evidence="1 2" key="1">
    <citation type="submission" date="2017-01" db="EMBL/GenBank/DDBJ databases">
        <title>Bacillus cereus isolates.</title>
        <authorList>
            <person name="Beno S.M."/>
        </authorList>
    </citation>
    <scope>NUCLEOTIDE SEQUENCE [LARGE SCALE GENOMIC DNA]</scope>
    <source>
        <strain evidence="1 2">FSL H8-0485</strain>
    </source>
</reference>
<evidence type="ECO:0000313" key="1">
    <source>
        <dbReference type="EMBL" id="OOR14214.1"/>
    </source>
</evidence>
<sequence>MLKRVFLSSYIFYFRQNGHKVNNKCGTSCGQCGLRGQKRVVVCDHSLIYIFPFTIPVNAYRIKFLELHILLQTNHILLPVAPISFLYILLW</sequence>
<evidence type="ECO:0000313" key="2">
    <source>
        <dbReference type="Proteomes" id="UP000190906"/>
    </source>
</evidence>
<comment type="caution">
    <text evidence="1">The sequence shown here is derived from an EMBL/GenBank/DDBJ whole genome shotgun (WGS) entry which is preliminary data.</text>
</comment>
<accession>A0A1S9TW27</accession>
<dbReference type="EMBL" id="MUAJ01000002">
    <property type="protein sequence ID" value="OOR14214.1"/>
    <property type="molecule type" value="Genomic_DNA"/>
</dbReference>
<proteinExistence type="predicted"/>
<name>A0A1S9TW27_BACCE</name>
<dbReference type="AlphaFoldDB" id="A0A1S9TW27"/>
<protein>
    <submittedName>
        <fullName evidence="1">Uncharacterized protein</fullName>
    </submittedName>
</protein>
<gene>
    <name evidence="1" type="ORF">BW897_04080</name>
</gene>